<feature type="domain" description="Zinc finger DksA/TraR C4-type" evidence="5">
    <location>
        <begin position="75"/>
        <end position="110"/>
    </location>
</feature>
<proteinExistence type="predicted"/>
<dbReference type="PANTHER" id="PTHR33823">
    <property type="entry name" value="RNA POLYMERASE-BINDING TRANSCRIPTION FACTOR DKSA-RELATED"/>
    <property type="match status" value="1"/>
</dbReference>
<keyword evidence="3" id="KW-0862">Zinc</keyword>
<dbReference type="PROSITE" id="PS51128">
    <property type="entry name" value="ZF_DKSA_2"/>
    <property type="match status" value="1"/>
</dbReference>
<dbReference type="RefSeq" id="WP_089275120.1">
    <property type="nucleotide sequence ID" value="NZ_FZOC01000007.1"/>
</dbReference>
<dbReference type="InterPro" id="IPR000962">
    <property type="entry name" value="Znf_DskA_TraR"/>
</dbReference>
<dbReference type="Gene3D" id="1.20.120.910">
    <property type="entry name" value="DksA, coiled-coil domain"/>
    <property type="match status" value="1"/>
</dbReference>
<dbReference type="PROSITE" id="PS01102">
    <property type="entry name" value="ZF_DKSA_1"/>
    <property type="match status" value="1"/>
</dbReference>
<evidence type="ECO:0000256" key="3">
    <source>
        <dbReference type="ARBA" id="ARBA00022833"/>
    </source>
</evidence>
<sequence length="117" mass="13023">MQTNLRQQLMDALNGLMPPVAPDPDMDDATRLDACADENEYASRVVEVGMQLVLRRRMEARRAEIEEALARMDAGTYGVCEDCGEDIALARLFANPTARLCVHCQSDRERGPLPRCA</sequence>
<dbReference type="AlphaFoldDB" id="A0A239C332"/>
<evidence type="ECO:0000256" key="2">
    <source>
        <dbReference type="ARBA" id="ARBA00022771"/>
    </source>
</evidence>
<dbReference type="SUPFAM" id="SSF109635">
    <property type="entry name" value="DnaK suppressor protein DksA, alpha-hairpin domain"/>
    <property type="match status" value="1"/>
</dbReference>
<dbReference type="InterPro" id="IPR020458">
    <property type="entry name" value="Znf_DskA_TraR_CS"/>
</dbReference>
<dbReference type="GO" id="GO:0008270">
    <property type="term" value="F:zinc ion binding"/>
    <property type="evidence" value="ECO:0007669"/>
    <property type="project" value="UniProtKB-KW"/>
</dbReference>
<dbReference type="EMBL" id="FZOC01000007">
    <property type="protein sequence ID" value="SNS14530.1"/>
    <property type="molecule type" value="Genomic_DNA"/>
</dbReference>
<evidence type="ECO:0000313" key="6">
    <source>
        <dbReference type="EMBL" id="SNS14530.1"/>
    </source>
</evidence>
<keyword evidence="1" id="KW-0479">Metal-binding</keyword>
<dbReference type="OrthoDB" id="9803742at2"/>
<evidence type="ECO:0000313" key="7">
    <source>
        <dbReference type="Proteomes" id="UP000198324"/>
    </source>
</evidence>
<accession>A0A239C332</accession>
<organism evidence="6 7">
    <name type="scientific">Humidesulfovibrio mexicanus</name>
    <dbReference type="NCBI Taxonomy" id="147047"/>
    <lineage>
        <taxon>Bacteria</taxon>
        <taxon>Pseudomonadati</taxon>
        <taxon>Thermodesulfobacteriota</taxon>
        <taxon>Desulfovibrionia</taxon>
        <taxon>Desulfovibrionales</taxon>
        <taxon>Desulfovibrionaceae</taxon>
        <taxon>Humidesulfovibrio</taxon>
    </lineage>
</organism>
<dbReference type="InterPro" id="IPR037187">
    <property type="entry name" value="DnaK_N"/>
</dbReference>
<dbReference type="Proteomes" id="UP000198324">
    <property type="component" value="Unassembled WGS sequence"/>
</dbReference>
<protein>
    <submittedName>
        <fullName evidence="6">Transcriptional regulator, TraR/DksA family</fullName>
    </submittedName>
</protein>
<evidence type="ECO:0000256" key="4">
    <source>
        <dbReference type="PROSITE-ProRule" id="PRU00510"/>
    </source>
</evidence>
<evidence type="ECO:0000256" key="1">
    <source>
        <dbReference type="ARBA" id="ARBA00022723"/>
    </source>
</evidence>
<evidence type="ECO:0000259" key="5">
    <source>
        <dbReference type="Pfam" id="PF01258"/>
    </source>
</evidence>
<gene>
    <name evidence="6" type="ORF">SAMN04488503_2920</name>
</gene>
<name>A0A239C332_9BACT</name>
<keyword evidence="2" id="KW-0863">Zinc-finger</keyword>
<reference evidence="6 7" key="1">
    <citation type="submission" date="2017-06" db="EMBL/GenBank/DDBJ databases">
        <authorList>
            <person name="Kim H.J."/>
            <person name="Triplett B.A."/>
        </authorList>
    </citation>
    <scope>NUCLEOTIDE SEQUENCE [LARGE SCALE GENOMIC DNA]</scope>
    <source>
        <strain evidence="6 7">DSM 13116</strain>
    </source>
</reference>
<dbReference type="Pfam" id="PF01258">
    <property type="entry name" value="zf-dskA_traR"/>
    <property type="match status" value="1"/>
</dbReference>
<keyword evidence="7" id="KW-1185">Reference proteome</keyword>
<feature type="zinc finger region" description="dksA C4-type" evidence="4">
    <location>
        <begin position="80"/>
        <end position="104"/>
    </location>
</feature>
<dbReference type="SUPFAM" id="SSF57716">
    <property type="entry name" value="Glucocorticoid receptor-like (DNA-binding domain)"/>
    <property type="match status" value="1"/>
</dbReference>